<comment type="caution">
    <text evidence="4">The sequence shown here is derived from an EMBL/GenBank/DDBJ whole genome shotgun (WGS) entry which is preliminary data.</text>
</comment>
<dbReference type="NCBIfam" id="TIGR03769">
    <property type="entry name" value="P_ac_wall_RPT"/>
    <property type="match status" value="1"/>
</dbReference>
<organism evidence="4 5">
    <name type="scientific">Corynebacterium meitnerae</name>
    <dbReference type="NCBI Taxonomy" id="2913498"/>
    <lineage>
        <taxon>Bacteria</taxon>
        <taxon>Bacillati</taxon>
        <taxon>Actinomycetota</taxon>
        <taxon>Actinomycetes</taxon>
        <taxon>Mycobacteriales</taxon>
        <taxon>Corynebacteriaceae</taxon>
        <taxon>Corynebacterium</taxon>
    </lineage>
</organism>
<dbReference type="PANTHER" id="PTHR48125:SF12">
    <property type="entry name" value="AT HOOK TRANSCRIPTION FACTOR FAMILY-RELATED"/>
    <property type="match status" value="1"/>
</dbReference>
<sequence>MTSPTHTSAPRRATAAVAAALLVAGSALGGASAAYAADTTNTHRPGDAGFGVDLPAGTTMTTTKGTEVTHPCAGRKLLYHSHVDALYGTRDGQGALSVMAVDGQSVVPMDDVCFRLAPDADEDGGEVSRITVPDSEALSFLGKPGDIVWTAPQSVSFFDQWRPIWAGLGAFDPNHELDGQIPTNFTDDLMYFDLKDFSGPGDMNVFFAGAGGAGDVEHVFNSVDDSKHSIDYEVGAHGHFTWTFTKPGIYATTWQGRAELTDGTQELTEPVTQYWLVGTDEQAGLPEGTTTELRPITKPLAPVDTPAPAPEPEPSPDPAPGTPPRLPHAGEKCHAAKALAGKPDTIITQGHLDIALVGGGEKPTTFELLDGSNPSNTISRPSGTFALTVPDAAKVELPDKVRATLPGKPGVLWSLPQSQKPNMPWPGFSTDHLAPGTLPEGSTVTVSISDFTGPGRMLAWHESLGGLKIAFDSHDRSHVIKYPARSHDHMAFGFDKPGYYTVQFNVAGETATGEKIDHTIDVPFLVGDKTIDAAQAHKAAGYADLGNADELCAGQSTPSDPSDPSIPSAPSVASPWTPQSIGLLTGAIQKFGKTLDSTLNAATPQQSKTKDNTKGNTNKSSTKKQAAQPAPGTTQKAAAAPAAAPALGSQPAAAGGHVDQPAAVADAEGVADAVEDAAPAGVGEEGSPIKSSISGMTVPDDDPDHVEGAGALASLTAGGFWSGLALGVGVMALIGGIVLFDAARRLVKDLEKAKGKR</sequence>
<name>A0A9X3LXF5_9CORY</name>
<feature type="transmembrane region" description="Helical" evidence="2">
    <location>
        <begin position="720"/>
        <end position="740"/>
    </location>
</feature>
<evidence type="ECO:0000256" key="3">
    <source>
        <dbReference type="SAM" id="SignalP"/>
    </source>
</evidence>
<keyword evidence="5" id="KW-1185">Reference proteome</keyword>
<feature type="compositionally biased region" description="Pro residues" evidence="1">
    <location>
        <begin position="305"/>
        <end position="326"/>
    </location>
</feature>
<keyword evidence="2" id="KW-1133">Transmembrane helix</keyword>
<evidence type="ECO:0000313" key="4">
    <source>
        <dbReference type="EMBL" id="MCZ9294880.1"/>
    </source>
</evidence>
<protein>
    <submittedName>
        <fullName evidence="4">Choice-of-anchor M domain-containing protein</fullName>
    </submittedName>
</protein>
<gene>
    <name evidence="4" type="ORF">L8U60_10345</name>
</gene>
<keyword evidence="3" id="KW-0732">Signal</keyword>
<proteinExistence type="predicted"/>
<dbReference type="InterPro" id="IPR022435">
    <property type="entry name" value="Surface-anchored_actinobac"/>
</dbReference>
<reference evidence="4" key="1">
    <citation type="submission" date="2022-02" db="EMBL/GenBank/DDBJ databases">
        <title>Corynebacterium sp. from urogenital microbiome.</title>
        <authorList>
            <person name="Cappelli E.A."/>
            <person name="Ribeiro T.G."/>
            <person name="Peixe L."/>
        </authorList>
    </citation>
    <scope>NUCLEOTIDE SEQUENCE</scope>
    <source>
        <strain evidence="4">C8Ua_172</strain>
    </source>
</reference>
<dbReference type="PANTHER" id="PTHR48125">
    <property type="entry name" value="LP07818P1"/>
    <property type="match status" value="1"/>
</dbReference>
<evidence type="ECO:0000256" key="1">
    <source>
        <dbReference type="SAM" id="MobiDB-lite"/>
    </source>
</evidence>
<evidence type="ECO:0000256" key="2">
    <source>
        <dbReference type="SAM" id="Phobius"/>
    </source>
</evidence>
<feature type="compositionally biased region" description="Low complexity" evidence="1">
    <location>
        <begin position="558"/>
        <end position="574"/>
    </location>
</feature>
<dbReference type="RefSeq" id="WP_269966298.1">
    <property type="nucleotide sequence ID" value="NZ_JAKMUS010000023.1"/>
</dbReference>
<keyword evidence="2" id="KW-0472">Membrane</keyword>
<dbReference type="Proteomes" id="UP001146468">
    <property type="component" value="Unassembled WGS sequence"/>
</dbReference>
<feature type="compositionally biased region" description="Low complexity" evidence="1">
    <location>
        <begin position="614"/>
        <end position="660"/>
    </location>
</feature>
<accession>A0A9X3LXF5</accession>
<feature type="region of interest" description="Disordered" evidence="1">
    <location>
        <begin position="551"/>
        <end position="574"/>
    </location>
</feature>
<feature type="signal peptide" evidence="3">
    <location>
        <begin position="1"/>
        <end position="36"/>
    </location>
</feature>
<dbReference type="NCBIfam" id="NF038134">
    <property type="entry name" value="choice_anch_M"/>
    <property type="match status" value="2"/>
</dbReference>
<feature type="region of interest" description="Disordered" evidence="1">
    <location>
        <begin position="600"/>
        <end position="660"/>
    </location>
</feature>
<dbReference type="AlphaFoldDB" id="A0A9X3LXF5"/>
<feature type="region of interest" description="Disordered" evidence="1">
    <location>
        <begin position="678"/>
        <end position="705"/>
    </location>
</feature>
<evidence type="ECO:0000313" key="5">
    <source>
        <dbReference type="Proteomes" id="UP001146468"/>
    </source>
</evidence>
<keyword evidence="2" id="KW-0812">Transmembrane</keyword>
<feature type="chain" id="PRO_5040833603" evidence="3">
    <location>
        <begin position="37"/>
        <end position="757"/>
    </location>
</feature>
<dbReference type="EMBL" id="JAKMUS010000023">
    <property type="protein sequence ID" value="MCZ9294880.1"/>
    <property type="molecule type" value="Genomic_DNA"/>
</dbReference>
<feature type="region of interest" description="Disordered" evidence="1">
    <location>
        <begin position="283"/>
        <end position="329"/>
    </location>
</feature>